<feature type="domain" description="F-box" evidence="1">
    <location>
        <begin position="1"/>
        <end position="29"/>
    </location>
</feature>
<organism evidence="2 3">
    <name type="scientific">Mycena albidolilacea</name>
    <dbReference type="NCBI Taxonomy" id="1033008"/>
    <lineage>
        <taxon>Eukaryota</taxon>
        <taxon>Fungi</taxon>
        <taxon>Dikarya</taxon>
        <taxon>Basidiomycota</taxon>
        <taxon>Agaricomycotina</taxon>
        <taxon>Agaricomycetes</taxon>
        <taxon>Agaricomycetidae</taxon>
        <taxon>Agaricales</taxon>
        <taxon>Marasmiineae</taxon>
        <taxon>Mycenaceae</taxon>
        <taxon>Mycena</taxon>
    </lineage>
</organism>
<proteinExistence type="predicted"/>
<dbReference type="AlphaFoldDB" id="A0AAD7EV19"/>
<sequence>PQELIDEILDYLADDKYSLRTCSLVCRAWVLRTRACLFESCRLSRERHVVGFGEVLQSPNCTFLHHVRSM</sequence>
<dbReference type="InterPro" id="IPR036047">
    <property type="entry name" value="F-box-like_dom_sf"/>
</dbReference>
<accession>A0AAD7EV19</accession>
<evidence type="ECO:0000313" key="2">
    <source>
        <dbReference type="EMBL" id="KAJ7350755.1"/>
    </source>
</evidence>
<evidence type="ECO:0000259" key="1">
    <source>
        <dbReference type="Pfam" id="PF12937"/>
    </source>
</evidence>
<feature type="non-terminal residue" evidence="2">
    <location>
        <position position="1"/>
    </location>
</feature>
<dbReference type="InterPro" id="IPR001810">
    <property type="entry name" value="F-box_dom"/>
</dbReference>
<protein>
    <recommendedName>
        <fullName evidence="1">F-box domain-containing protein</fullName>
    </recommendedName>
</protein>
<keyword evidence="3" id="KW-1185">Reference proteome</keyword>
<dbReference type="Proteomes" id="UP001218218">
    <property type="component" value="Unassembled WGS sequence"/>
</dbReference>
<comment type="caution">
    <text evidence="2">The sequence shown here is derived from an EMBL/GenBank/DDBJ whole genome shotgun (WGS) entry which is preliminary data.</text>
</comment>
<reference evidence="2" key="1">
    <citation type="submission" date="2023-03" db="EMBL/GenBank/DDBJ databases">
        <title>Massive genome expansion in bonnet fungi (Mycena s.s.) driven by repeated elements and novel gene families across ecological guilds.</title>
        <authorList>
            <consortium name="Lawrence Berkeley National Laboratory"/>
            <person name="Harder C.B."/>
            <person name="Miyauchi S."/>
            <person name="Viragh M."/>
            <person name="Kuo A."/>
            <person name="Thoen E."/>
            <person name="Andreopoulos B."/>
            <person name="Lu D."/>
            <person name="Skrede I."/>
            <person name="Drula E."/>
            <person name="Henrissat B."/>
            <person name="Morin E."/>
            <person name="Kohler A."/>
            <person name="Barry K."/>
            <person name="LaButti K."/>
            <person name="Morin E."/>
            <person name="Salamov A."/>
            <person name="Lipzen A."/>
            <person name="Mereny Z."/>
            <person name="Hegedus B."/>
            <person name="Baldrian P."/>
            <person name="Stursova M."/>
            <person name="Weitz H."/>
            <person name="Taylor A."/>
            <person name="Grigoriev I.V."/>
            <person name="Nagy L.G."/>
            <person name="Martin F."/>
            <person name="Kauserud H."/>
        </authorList>
    </citation>
    <scope>NUCLEOTIDE SEQUENCE</scope>
    <source>
        <strain evidence="2">CBHHK002</strain>
    </source>
</reference>
<evidence type="ECO:0000313" key="3">
    <source>
        <dbReference type="Proteomes" id="UP001218218"/>
    </source>
</evidence>
<dbReference type="EMBL" id="JARIHO010000014">
    <property type="protein sequence ID" value="KAJ7350755.1"/>
    <property type="molecule type" value="Genomic_DNA"/>
</dbReference>
<name>A0AAD7EV19_9AGAR</name>
<dbReference type="Pfam" id="PF12937">
    <property type="entry name" value="F-box-like"/>
    <property type="match status" value="1"/>
</dbReference>
<gene>
    <name evidence="2" type="ORF">DFH08DRAFT_644137</name>
</gene>
<feature type="non-terminal residue" evidence="2">
    <location>
        <position position="70"/>
    </location>
</feature>
<dbReference type="SUPFAM" id="SSF81383">
    <property type="entry name" value="F-box domain"/>
    <property type="match status" value="1"/>
</dbReference>